<dbReference type="AlphaFoldDB" id="A0A6P8RK58"/>
<dbReference type="InterPro" id="IPR050868">
    <property type="entry name" value="ELMO_domain-containing"/>
</dbReference>
<dbReference type="CTD" id="55531"/>
<gene>
    <name evidence="3 4 5" type="primary">ELMOD1</name>
</gene>
<name>A0A6P8RK58_GEOSA</name>
<dbReference type="InterPro" id="IPR006816">
    <property type="entry name" value="ELMO_dom"/>
</dbReference>
<keyword evidence="2" id="KW-1185">Reference proteome</keyword>
<organism evidence="2 5">
    <name type="scientific">Geotrypetes seraphini</name>
    <name type="common">Gaboon caecilian</name>
    <name type="synonym">Caecilia seraphini</name>
    <dbReference type="NCBI Taxonomy" id="260995"/>
    <lineage>
        <taxon>Eukaryota</taxon>
        <taxon>Metazoa</taxon>
        <taxon>Chordata</taxon>
        <taxon>Craniata</taxon>
        <taxon>Vertebrata</taxon>
        <taxon>Euteleostomi</taxon>
        <taxon>Amphibia</taxon>
        <taxon>Gymnophiona</taxon>
        <taxon>Geotrypetes</taxon>
    </lineage>
</organism>
<sequence length="374" mass="43437">MKISDTSLKWTSTVYHRRMLFQVWLYSYCICLWRCLKFMVRKLTGRCELQRICYNNKPGANRTMKIETSLKNSKNKLLQTAVSVHPDTIEKIIDDILILKKISLDINPQLGVSLQACLLQIVGYRNLIVEIEKLRRESFDSDNPEHEAMLLKLWCFLKPGIPLKDRISKQWTEIGFQGDDPKTDFRGMGLLGLSSLVYFAEWDTASALQILSDSHHSKFREIGKKELSNFNKAEWEKKKFDKAIGYSFAIVGINITDLAYNLLISGALKTHMYNVAPEAPVLKHFQQTFCYLIHEFHKFWIEEDPMDIMEFNRVRNKFHKKILKQLQNPDMALCPHFAASKNPNTTLVLNPSLEHSVISHRVCEHTSSFPLNRI</sequence>
<evidence type="ECO:0000313" key="3">
    <source>
        <dbReference type="RefSeq" id="XP_033804709.1"/>
    </source>
</evidence>
<dbReference type="PANTHER" id="PTHR12771:SF18">
    <property type="entry name" value="ELMO DOMAIN-CONTAINING PROTEIN 1"/>
    <property type="match status" value="1"/>
</dbReference>
<feature type="domain" description="ELMO" evidence="1">
    <location>
        <begin position="145"/>
        <end position="326"/>
    </location>
</feature>
<dbReference type="GeneID" id="117362445"/>
<evidence type="ECO:0000313" key="4">
    <source>
        <dbReference type="RefSeq" id="XP_033804710.1"/>
    </source>
</evidence>
<evidence type="ECO:0000313" key="5">
    <source>
        <dbReference type="RefSeq" id="XP_033804711.1"/>
    </source>
</evidence>
<accession>A0A6P8RK58</accession>
<dbReference type="Proteomes" id="UP000515159">
    <property type="component" value="Chromosome 6"/>
</dbReference>
<dbReference type="RefSeq" id="XP_033804709.1">
    <property type="nucleotide sequence ID" value="XM_033948818.1"/>
</dbReference>
<proteinExistence type="predicted"/>
<evidence type="ECO:0000313" key="2">
    <source>
        <dbReference type="Proteomes" id="UP000515159"/>
    </source>
</evidence>
<dbReference type="OrthoDB" id="67155at2759"/>
<dbReference type="Pfam" id="PF04727">
    <property type="entry name" value="ELMO_CED12"/>
    <property type="match status" value="1"/>
</dbReference>
<protein>
    <submittedName>
        <fullName evidence="3 4">ELMO domain-containing protein 1 isoform X1</fullName>
    </submittedName>
</protein>
<dbReference type="KEGG" id="gsh:117362445"/>
<reference evidence="3 4" key="1">
    <citation type="submission" date="2025-04" db="UniProtKB">
        <authorList>
            <consortium name="RefSeq"/>
        </authorList>
    </citation>
    <scope>IDENTIFICATION</scope>
</reference>
<dbReference type="RefSeq" id="XP_033804711.1">
    <property type="nucleotide sequence ID" value="XM_033948820.1"/>
</dbReference>
<dbReference type="PROSITE" id="PS51335">
    <property type="entry name" value="ELMO"/>
    <property type="match status" value="1"/>
</dbReference>
<evidence type="ECO:0000259" key="1">
    <source>
        <dbReference type="PROSITE" id="PS51335"/>
    </source>
</evidence>
<dbReference type="RefSeq" id="XP_033804710.1">
    <property type="nucleotide sequence ID" value="XM_033948819.1"/>
</dbReference>
<dbReference type="GO" id="GO:0005096">
    <property type="term" value="F:GTPase activator activity"/>
    <property type="evidence" value="ECO:0007669"/>
    <property type="project" value="TreeGrafter"/>
</dbReference>
<dbReference type="PANTHER" id="PTHR12771">
    <property type="entry name" value="ENGULFMENT AND CELL MOTILITY"/>
    <property type="match status" value="1"/>
</dbReference>